<dbReference type="GO" id="GO:0009249">
    <property type="term" value="P:protein lipoylation"/>
    <property type="evidence" value="ECO:0007669"/>
    <property type="project" value="TreeGrafter"/>
</dbReference>
<dbReference type="SUPFAM" id="SSF51230">
    <property type="entry name" value="Single hybrid motif"/>
    <property type="match status" value="1"/>
</dbReference>
<proteinExistence type="predicted"/>
<dbReference type="CDD" id="cd06848">
    <property type="entry name" value="GCS_H"/>
    <property type="match status" value="1"/>
</dbReference>
<dbReference type="InterPro" id="IPR011053">
    <property type="entry name" value="Single_hybrid_motif"/>
</dbReference>
<evidence type="ECO:0000256" key="1">
    <source>
        <dbReference type="ARBA" id="ARBA00022823"/>
    </source>
</evidence>
<dbReference type="InterPro" id="IPR002930">
    <property type="entry name" value="GCV_H"/>
</dbReference>
<keyword evidence="3" id="KW-1185">Reference proteome</keyword>
<gene>
    <name evidence="2" type="ORF">ELD05_09610</name>
</gene>
<dbReference type="GO" id="GO:0005960">
    <property type="term" value="C:glycine cleavage complex"/>
    <property type="evidence" value="ECO:0007669"/>
    <property type="project" value="InterPro"/>
</dbReference>
<dbReference type="EMBL" id="CP034791">
    <property type="protein sequence ID" value="AZT90875.1"/>
    <property type="molecule type" value="Genomic_DNA"/>
</dbReference>
<evidence type="ECO:0000313" key="3">
    <source>
        <dbReference type="Proteomes" id="UP000282930"/>
    </source>
</evidence>
<dbReference type="GO" id="GO:0005737">
    <property type="term" value="C:cytoplasm"/>
    <property type="evidence" value="ECO:0007669"/>
    <property type="project" value="TreeGrafter"/>
</dbReference>
<dbReference type="PANTHER" id="PTHR11715:SF3">
    <property type="entry name" value="GLYCINE CLEAVAGE SYSTEM H PROTEIN-RELATED"/>
    <property type="match status" value="1"/>
</dbReference>
<dbReference type="InterPro" id="IPR033753">
    <property type="entry name" value="GCV_H/Fam206"/>
</dbReference>
<dbReference type="RefSeq" id="WP_127352254.1">
    <property type="nucleotide sequence ID" value="NZ_CP034791.1"/>
</dbReference>
<sequence>MLYNERLLYGDLWVELNGPLASVGITKNLERELGDIVIFEFIKTHGYLQQGEEFASIETIYKTYTLKSPISGFIKHANFKLCYDPTILNLFPEETEIISIDIEQLV</sequence>
<dbReference type="PANTHER" id="PTHR11715">
    <property type="entry name" value="GLYCINE CLEAVAGE SYSTEM H PROTEIN"/>
    <property type="match status" value="1"/>
</dbReference>
<keyword evidence="1" id="KW-0450">Lipoyl</keyword>
<dbReference type="Pfam" id="PF01597">
    <property type="entry name" value="GCV_H"/>
    <property type="match status" value="1"/>
</dbReference>
<dbReference type="Proteomes" id="UP000282930">
    <property type="component" value="Chromosome"/>
</dbReference>
<reference evidence="2 3" key="1">
    <citation type="submission" date="2018-12" db="EMBL/GenBank/DDBJ databases">
        <title>Genome sequence from the cellulolytic species, Caldicellulosiruptor changbaiensis.</title>
        <authorList>
            <person name="Blumer-Schuette S.E."/>
            <person name="Mendoza C."/>
        </authorList>
    </citation>
    <scope>NUCLEOTIDE SEQUENCE [LARGE SCALE GENOMIC DNA]</scope>
    <source>
        <strain evidence="2 3">CBS-Z</strain>
    </source>
</reference>
<accession>A0A3T0D6Z9</accession>
<dbReference type="Gene3D" id="2.40.50.100">
    <property type="match status" value="1"/>
</dbReference>
<dbReference type="GO" id="GO:0019464">
    <property type="term" value="P:glycine decarboxylation via glycine cleavage system"/>
    <property type="evidence" value="ECO:0007669"/>
    <property type="project" value="InterPro"/>
</dbReference>
<evidence type="ECO:0000313" key="2">
    <source>
        <dbReference type="EMBL" id="AZT90875.1"/>
    </source>
</evidence>
<organism evidence="2 3">
    <name type="scientific">Caldicellulosiruptor changbaiensis</name>
    <dbReference type="NCBI Taxonomy" id="1222016"/>
    <lineage>
        <taxon>Bacteria</taxon>
        <taxon>Bacillati</taxon>
        <taxon>Bacillota</taxon>
        <taxon>Bacillota incertae sedis</taxon>
        <taxon>Caldicellulosiruptorales</taxon>
        <taxon>Caldicellulosiruptoraceae</taxon>
        <taxon>Caldicellulosiruptor</taxon>
    </lineage>
</organism>
<name>A0A3T0D6Z9_9FIRM</name>
<dbReference type="KEGG" id="ccha:ELD05_09610"/>
<protein>
    <submittedName>
        <fullName evidence="2">Glycine cleavage system protein H</fullName>
    </submittedName>
</protein>
<dbReference type="AlphaFoldDB" id="A0A3T0D6Z9"/>